<sequence>MPYQGAGHRGAQVVPRSNSSTNVHWWVPIVAFVVTRFVSQLRSDDAKPELFAAEAARTLNGSAWGERLNERSSPGPINRGLRTLAQAAPRGSFTTT</sequence>
<accession>A0A917SHE7</accession>
<dbReference type="Proteomes" id="UP000613840">
    <property type="component" value="Unassembled WGS sequence"/>
</dbReference>
<name>A0A917SHE7_9ACTN</name>
<comment type="caution">
    <text evidence="2">The sequence shown here is derived from an EMBL/GenBank/DDBJ whole genome shotgun (WGS) entry which is preliminary data.</text>
</comment>
<evidence type="ECO:0000313" key="3">
    <source>
        <dbReference type="Proteomes" id="UP000613840"/>
    </source>
</evidence>
<feature type="region of interest" description="Disordered" evidence="1">
    <location>
        <begin position="62"/>
        <end position="96"/>
    </location>
</feature>
<keyword evidence="3" id="KW-1185">Reference proteome</keyword>
<dbReference type="AlphaFoldDB" id="A0A917SHE7"/>
<reference evidence="2" key="1">
    <citation type="journal article" date="2014" name="Int. J. Syst. Evol. Microbiol.">
        <title>Complete genome sequence of Corynebacterium casei LMG S-19264T (=DSM 44701T), isolated from a smear-ripened cheese.</title>
        <authorList>
            <consortium name="US DOE Joint Genome Institute (JGI-PGF)"/>
            <person name="Walter F."/>
            <person name="Albersmeier A."/>
            <person name="Kalinowski J."/>
            <person name="Ruckert C."/>
        </authorList>
    </citation>
    <scope>NUCLEOTIDE SEQUENCE</scope>
    <source>
        <strain evidence="2">CGMCC 4.7306</strain>
    </source>
</reference>
<dbReference type="EMBL" id="BMMZ01000014">
    <property type="protein sequence ID" value="GGL79613.1"/>
    <property type="molecule type" value="Genomic_DNA"/>
</dbReference>
<evidence type="ECO:0000256" key="1">
    <source>
        <dbReference type="SAM" id="MobiDB-lite"/>
    </source>
</evidence>
<organism evidence="2 3">
    <name type="scientific">Microlunatus endophyticus</name>
    <dbReference type="NCBI Taxonomy" id="1716077"/>
    <lineage>
        <taxon>Bacteria</taxon>
        <taxon>Bacillati</taxon>
        <taxon>Actinomycetota</taxon>
        <taxon>Actinomycetes</taxon>
        <taxon>Propionibacteriales</taxon>
        <taxon>Propionibacteriaceae</taxon>
        <taxon>Microlunatus</taxon>
    </lineage>
</organism>
<evidence type="ECO:0000313" key="2">
    <source>
        <dbReference type="EMBL" id="GGL79613.1"/>
    </source>
</evidence>
<protein>
    <submittedName>
        <fullName evidence="2">Uncharacterized protein</fullName>
    </submittedName>
</protein>
<reference evidence="2" key="2">
    <citation type="submission" date="2020-09" db="EMBL/GenBank/DDBJ databases">
        <authorList>
            <person name="Sun Q."/>
            <person name="Zhou Y."/>
        </authorList>
    </citation>
    <scope>NUCLEOTIDE SEQUENCE</scope>
    <source>
        <strain evidence="2">CGMCC 4.7306</strain>
    </source>
</reference>
<gene>
    <name evidence="2" type="ORF">GCM10011575_42420</name>
</gene>
<proteinExistence type="predicted"/>